<dbReference type="InterPro" id="IPR035897">
    <property type="entry name" value="Toll_tir_struct_dom_sf"/>
</dbReference>
<sequence>MAENPSDSIDNQIKLPDNESSGNLREFREMVNIALNLDSTSTGNDDSKTYIWSTQFRTPWFDLLSDLSIDEQGINQALLTLDNTGESSPIPSISTTTAVSVAELPSGITDSLNVAAKQLSHLYDSVVSTATTESGEELNEGVVYREQGISNSFVEIYTEEDEDEVQSLSAIPKTTTGGSQPQKRHIMISYNRSSRDTCERIYQGLVNKNYKVWMDLTDMADDILVSMARAVENSYIVLLCINQQYYESDYCRLEAEYAAENRIKFIPCLMEKSFRAQSWLGIIKGSNFHIDFSSPEDFDESFDELVRQITHVEKKLSMQPRRTPAPGTMVNPMKLAATSSGPAAVAAASISANDVNSRRFDAIIREYKHAIKKKSHQLNRLKRNELADLVSKLRQELFTETTQVLTDSERSDDEDEKQRNDDHLLQQLLSRSLDQNEFLLRLVDRLTIPQPMEQTNLQNLNMDGIFKVILAIMVLWALNILCQKE</sequence>
<name>A0A816A6T2_ADIRI</name>
<feature type="compositionally biased region" description="Polar residues" evidence="1">
    <location>
        <begin position="1"/>
        <end position="11"/>
    </location>
</feature>
<accession>A0A816A6T2</accession>
<feature type="region of interest" description="Disordered" evidence="1">
    <location>
        <begin position="1"/>
        <end position="21"/>
    </location>
</feature>
<dbReference type="InterPro" id="IPR000157">
    <property type="entry name" value="TIR_dom"/>
</dbReference>
<proteinExistence type="predicted"/>
<reference evidence="3" key="1">
    <citation type="submission" date="2021-02" db="EMBL/GenBank/DDBJ databases">
        <authorList>
            <person name="Nowell W R."/>
        </authorList>
    </citation>
    <scope>NUCLEOTIDE SEQUENCE</scope>
</reference>
<evidence type="ECO:0000313" key="4">
    <source>
        <dbReference type="Proteomes" id="UP000663828"/>
    </source>
</evidence>
<evidence type="ECO:0000256" key="1">
    <source>
        <dbReference type="SAM" id="MobiDB-lite"/>
    </source>
</evidence>
<feature type="domain" description="TIR" evidence="2">
    <location>
        <begin position="186"/>
        <end position="306"/>
    </location>
</feature>
<dbReference type="PANTHER" id="PTHR46270:SF2">
    <property type="entry name" value="TIR DOMAIN-CONTAINING PROTEIN"/>
    <property type="match status" value="1"/>
</dbReference>
<dbReference type="Gene3D" id="3.40.50.10140">
    <property type="entry name" value="Toll/interleukin-1 receptor homology (TIR) domain"/>
    <property type="match status" value="1"/>
</dbReference>
<keyword evidence="4" id="KW-1185">Reference proteome</keyword>
<protein>
    <recommendedName>
        <fullName evidence="2">TIR domain-containing protein</fullName>
    </recommendedName>
</protein>
<evidence type="ECO:0000259" key="2">
    <source>
        <dbReference type="Pfam" id="PF13676"/>
    </source>
</evidence>
<comment type="caution">
    <text evidence="3">The sequence shown here is derived from an EMBL/GenBank/DDBJ whole genome shotgun (WGS) entry which is preliminary data.</text>
</comment>
<dbReference type="EMBL" id="CAJNOR010006389">
    <property type="protein sequence ID" value="CAF1593995.1"/>
    <property type="molecule type" value="Genomic_DNA"/>
</dbReference>
<dbReference type="PANTHER" id="PTHR46270">
    <property type="entry name" value="ARMADILLO-TYPE FOLD-RELATED"/>
    <property type="match status" value="1"/>
</dbReference>
<dbReference type="AlphaFoldDB" id="A0A816A6T2"/>
<dbReference type="SUPFAM" id="SSF52200">
    <property type="entry name" value="Toll/Interleukin receptor TIR domain"/>
    <property type="match status" value="1"/>
</dbReference>
<evidence type="ECO:0000313" key="3">
    <source>
        <dbReference type="EMBL" id="CAF1593995.1"/>
    </source>
</evidence>
<dbReference type="Proteomes" id="UP000663828">
    <property type="component" value="Unassembled WGS sequence"/>
</dbReference>
<dbReference type="GO" id="GO:0007165">
    <property type="term" value="P:signal transduction"/>
    <property type="evidence" value="ECO:0007669"/>
    <property type="project" value="InterPro"/>
</dbReference>
<gene>
    <name evidence="3" type="ORF">XAT740_LOCUS46883</name>
</gene>
<dbReference type="Pfam" id="PF13676">
    <property type="entry name" value="TIR_2"/>
    <property type="match status" value="1"/>
</dbReference>
<organism evidence="3 4">
    <name type="scientific">Adineta ricciae</name>
    <name type="common">Rotifer</name>
    <dbReference type="NCBI Taxonomy" id="249248"/>
    <lineage>
        <taxon>Eukaryota</taxon>
        <taxon>Metazoa</taxon>
        <taxon>Spiralia</taxon>
        <taxon>Gnathifera</taxon>
        <taxon>Rotifera</taxon>
        <taxon>Eurotatoria</taxon>
        <taxon>Bdelloidea</taxon>
        <taxon>Adinetida</taxon>
        <taxon>Adinetidae</taxon>
        <taxon>Adineta</taxon>
    </lineage>
</organism>